<evidence type="ECO:0000313" key="1">
    <source>
        <dbReference type="EMBL" id="KAI9462926.1"/>
    </source>
</evidence>
<dbReference type="EMBL" id="JAGFNK010000163">
    <property type="protein sequence ID" value="KAI9462926.1"/>
    <property type="molecule type" value="Genomic_DNA"/>
</dbReference>
<reference evidence="1" key="1">
    <citation type="submission" date="2021-03" db="EMBL/GenBank/DDBJ databases">
        <title>Evolutionary priming and transition to the ectomycorrhizal habit in an iconic lineage of mushroom-forming fungi: is preadaptation a requirement?</title>
        <authorList>
            <consortium name="DOE Joint Genome Institute"/>
            <person name="Looney B.P."/>
            <person name="Miyauchi S."/>
            <person name="Morin E."/>
            <person name="Drula E."/>
            <person name="Courty P.E."/>
            <person name="Chicoki N."/>
            <person name="Fauchery L."/>
            <person name="Kohler A."/>
            <person name="Kuo A."/>
            <person name="LaButti K."/>
            <person name="Pangilinan J."/>
            <person name="Lipzen A."/>
            <person name="Riley R."/>
            <person name="Andreopoulos W."/>
            <person name="He G."/>
            <person name="Johnson J."/>
            <person name="Barry K.W."/>
            <person name="Grigoriev I.V."/>
            <person name="Nagy L."/>
            <person name="Hibbett D."/>
            <person name="Henrissat B."/>
            <person name="Matheny P.B."/>
            <person name="Labbe J."/>
            <person name="Martin A.F."/>
        </authorList>
    </citation>
    <scope>NUCLEOTIDE SEQUENCE</scope>
    <source>
        <strain evidence="1">BPL698</strain>
    </source>
</reference>
<evidence type="ECO:0000313" key="2">
    <source>
        <dbReference type="Proteomes" id="UP001207468"/>
    </source>
</evidence>
<name>A0ACC0U4E1_9AGAM</name>
<gene>
    <name evidence="1" type="ORF">F5148DRAFT_207936</name>
</gene>
<protein>
    <submittedName>
        <fullName evidence="1">Uncharacterized protein</fullName>
    </submittedName>
</protein>
<accession>A0ACC0U4E1</accession>
<comment type="caution">
    <text evidence="1">The sequence shown here is derived from an EMBL/GenBank/DDBJ whole genome shotgun (WGS) entry which is preliminary data.</text>
</comment>
<proteinExistence type="predicted"/>
<sequence length="112" mass="12792">MTSLVHLFSLFLFISLPTTGSLKTVVAVVVVVDNHNPRFKFLNSTSYFFRHLISSHRLFHVIVSSFRFDPDKTAPLSTFLFFASSRFPKSHIVSSFHTSINIRTPKAQDTRC</sequence>
<organism evidence="1 2">
    <name type="scientific">Russula earlei</name>
    <dbReference type="NCBI Taxonomy" id="71964"/>
    <lineage>
        <taxon>Eukaryota</taxon>
        <taxon>Fungi</taxon>
        <taxon>Dikarya</taxon>
        <taxon>Basidiomycota</taxon>
        <taxon>Agaricomycotina</taxon>
        <taxon>Agaricomycetes</taxon>
        <taxon>Russulales</taxon>
        <taxon>Russulaceae</taxon>
        <taxon>Russula</taxon>
    </lineage>
</organism>
<keyword evidence="2" id="KW-1185">Reference proteome</keyword>
<dbReference type="Proteomes" id="UP001207468">
    <property type="component" value="Unassembled WGS sequence"/>
</dbReference>